<keyword evidence="7" id="KW-1185">Reference proteome</keyword>
<comment type="similarity">
    <text evidence="4">Belongs to the TRAFAC class myosin-kinesin ATPase superfamily. Myosin family.</text>
</comment>
<evidence type="ECO:0000256" key="2">
    <source>
        <dbReference type="ARBA" id="ARBA00022840"/>
    </source>
</evidence>
<dbReference type="PANTHER" id="PTHR13140">
    <property type="entry name" value="MYOSIN"/>
    <property type="match status" value="1"/>
</dbReference>
<dbReference type="InterPro" id="IPR001609">
    <property type="entry name" value="Myosin_head_motor_dom-like"/>
</dbReference>
<name>A0A1A9VDU0_GLOAU</name>
<dbReference type="InterPro" id="IPR027417">
    <property type="entry name" value="P-loop_NTPase"/>
</dbReference>
<dbReference type="GO" id="GO:0005737">
    <property type="term" value="C:cytoplasm"/>
    <property type="evidence" value="ECO:0007669"/>
    <property type="project" value="TreeGrafter"/>
</dbReference>
<keyword evidence="3 4" id="KW-0009">Actin-binding</keyword>
<dbReference type="EnsemblMetazoa" id="GAUT034007-RA">
    <property type="protein sequence ID" value="GAUT034007-PA"/>
    <property type="gene ID" value="GAUT034007"/>
</dbReference>
<evidence type="ECO:0000313" key="6">
    <source>
        <dbReference type="EnsemblMetazoa" id="GAUT034007-PA"/>
    </source>
</evidence>
<keyword evidence="4" id="KW-0518">Myosin</keyword>
<dbReference type="Gene3D" id="1.20.120.720">
    <property type="entry name" value="Myosin VI head, motor domain, U50 subdomain"/>
    <property type="match status" value="1"/>
</dbReference>
<dbReference type="AlphaFoldDB" id="A0A1A9VDU0"/>
<keyword evidence="4" id="KW-0505">Motor protein</keyword>
<dbReference type="SUPFAM" id="SSF52540">
    <property type="entry name" value="P-loop containing nucleoside triphosphate hydrolases"/>
    <property type="match status" value="1"/>
</dbReference>
<accession>A0A1A9VDU0</accession>
<evidence type="ECO:0000259" key="5">
    <source>
        <dbReference type="PROSITE" id="PS51456"/>
    </source>
</evidence>
<evidence type="ECO:0000313" key="7">
    <source>
        <dbReference type="Proteomes" id="UP000078200"/>
    </source>
</evidence>
<dbReference type="GO" id="GO:0016020">
    <property type="term" value="C:membrane"/>
    <property type="evidence" value="ECO:0007669"/>
    <property type="project" value="TreeGrafter"/>
</dbReference>
<protein>
    <recommendedName>
        <fullName evidence="5">Myosin motor domain-containing protein</fullName>
    </recommendedName>
</protein>
<dbReference type="GO" id="GO:0007015">
    <property type="term" value="P:actin filament organization"/>
    <property type="evidence" value="ECO:0007669"/>
    <property type="project" value="TreeGrafter"/>
</dbReference>
<evidence type="ECO:0000256" key="3">
    <source>
        <dbReference type="ARBA" id="ARBA00023203"/>
    </source>
</evidence>
<dbReference type="VEuPathDB" id="VectorBase:GAUT034007"/>
<keyword evidence="2" id="KW-0067">ATP-binding</keyword>
<dbReference type="GO" id="GO:0051015">
    <property type="term" value="F:actin filament binding"/>
    <property type="evidence" value="ECO:0007669"/>
    <property type="project" value="TreeGrafter"/>
</dbReference>
<dbReference type="STRING" id="7395.A0A1A9VDU0"/>
<evidence type="ECO:0000256" key="1">
    <source>
        <dbReference type="ARBA" id="ARBA00022741"/>
    </source>
</evidence>
<comment type="caution">
    <text evidence="4">Lacks conserved residue(s) required for the propagation of feature annotation.</text>
</comment>
<dbReference type="PROSITE" id="PS51456">
    <property type="entry name" value="MYOSIN_MOTOR"/>
    <property type="match status" value="1"/>
</dbReference>
<dbReference type="GO" id="GO:0000146">
    <property type="term" value="F:microfilament motor activity"/>
    <property type="evidence" value="ECO:0007669"/>
    <property type="project" value="TreeGrafter"/>
</dbReference>
<evidence type="ECO:0000256" key="4">
    <source>
        <dbReference type="PROSITE-ProRule" id="PRU00782"/>
    </source>
</evidence>
<dbReference type="Proteomes" id="UP000078200">
    <property type="component" value="Unassembled WGS sequence"/>
</dbReference>
<reference evidence="6" key="1">
    <citation type="submission" date="2020-05" db="UniProtKB">
        <authorList>
            <consortium name="EnsemblMetazoa"/>
        </authorList>
    </citation>
    <scope>IDENTIFICATION</scope>
    <source>
        <strain evidence="6">TTRI</strain>
    </source>
</reference>
<organism evidence="6 7">
    <name type="scientific">Glossina austeni</name>
    <name type="common">Savannah tsetse fly</name>
    <dbReference type="NCBI Taxonomy" id="7395"/>
    <lineage>
        <taxon>Eukaryota</taxon>
        <taxon>Metazoa</taxon>
        <taxon>Ecdysozoa</taxon>
        <taxon>Arthropoda</taxon>
        <taxon>Hexapoda</taxon>
        <taxon>Insecta</taxon>
        <taxon>Pterygota</taxon>
        <taxon>Neoptera</taxon>
        <taxon>Endopterygota</taxon>
        <taxon>Diptera</taxon>
        <taxon>Brachycera</taxon>
        <taxon>Muscomorpha</taxon>
        <taxon>Hippoboscoidea</taxon>
        <taxon>Glossinidae</taxon>
        <taxon>Glossina</taxon>
    </lineage>
</organism>
<keyword evidence="1" id="KW-0547">Nucleotide-binding</keyword>
<sequence length="153" mass="17829">MQKLGFDPRQIFDSSILHLGNIKFANKHKKDKEELDLEGCDIYLDDLHLCVMGEVLLIKADELRKWLLMRQTESAYELALIPNNKEMALAVRDALAKHIYAKLFQYTVSVMNKGLNNDREQSLFIYILDMTFSQNDAERNNAHKEIKPKIKFV</sequence>
<dbReference type="GO" id="GO:0005524">
    <property type="term" value="F:ATP binding"/>
    <property type="evidence" value="ECO:0007669"/>
    <property type="project" value="UniProtKB-KW"/>
</dbReference>
<proteinExistence type="inferred from homology"/>
<dbReference type="GO" id="GO:0016459">
    <property type="term" value="C:myosin complex"/>
    <property type="evidence" value="ECO:0007669"/>
    <property type="project" value="UniProtKB-KW"/>
</dbReference>
<dbReference type="Pfam" id="PF00063">
    <property type="entry name" value="Myosin_head"/>
    <property type="match status" value="1"/>
</dbReference>
<feature type="domain" description="Myosin motor" evidence="5">
    <location>
        <begin position="1"/>
        <end position="153"/>
    </location>
</feature>
<dbReference type="PANTHER" id="PTHR13140:SF706">
    <property type="entry name" value="DILUTE CLASS UNCONVENTIONAL MYOSIN, ISOFORM C"/>
    <property type="match status" value="1"/>
</dbReference>